<keyword evidence="2" id="KW-1185">Reference proteome</keyword>
<reference evidence="1 2" key="1">
    <citation type="submission" date="2021-02" db="EMBL/GenBank/DDBJ databases">
        <title>Lysobacter arenosi sp. nov., isolated from soil of gangwondo yeongwol, south Korea.</title>
        <authorList>
            <person name="Kim K.R."/>
            <person name="Kim K.H."/>
            <person name="Jeon C.O."/>
        </authorList>
    </citation>
    <scope>NUCLEOTIDE SEQUENCE [LARGE SCALE GENOMIC DNA]</scope>
    <source>
        <strain evidence="1 2">R7</strain>
    </source>
</reference>
<dbReference type="Proteomes" id="UP000663400">
    <property type="component" value="Chromosome"/>
</dbReference>
<name>A0ABX7RFD3_9GAMM</name>
<sequence length="67" mass="7350">MLHISQAESRILNKIGYDEQTTVVTLDGKSMAVTSLKPGDEIDTSLRLRSRITTAKQIVLLRPGKGP</sequence>
<evidence type="ECO:0000313" key="2">
    <source>
        <dbReference type="Proteomes" id="UP000663400"/>
    </source>
</evidence>
<protein>
    <submittedName>
        <fullName evidence="1">Uncharacterized protein</fullName>
    </submittedName>
</protein>
<dbReference type="RefSeq" id="WP_207527119.1">
    <property type="nucleotide sequence ID" value="NZ_CP071517.1"/>
</dbReference>
<accession>A0ABX7RFD3</accession>
<organism evidence="1 2">
    <name type="scientific">Lysobacter arenosi</name>
    <dbReference type="NCBI Taxonomy" id="2795387"/>
    <lineage>
        <taxon>Bacteria</taxon>
        <taxon>Pseudomonadati</taxon>
        <taxon>Pseudomonadota</taxon>
        <taxon>Gammaproteobacteria</taxon>
        <taxon>Lysobacterales</taxon>
        <taxon>Lysobacteraceae</taxon>
        <taxon>Lysobacter</taxon>
    </lineage>
</organism>
<proteinExistence type="predicted"/>
<dbReference type="EMBL" id="CP071517">
    <property type="protein sequence ID" value="QSX76126.1"/>
    <property type="molecule type" value="Genomic_DNA"/>
</dbReference>
<gene>
    <name evidence="1" type="ORF">HIV01_006420</name>
</gene>
<evidence type="ECO:0000313" key="1">
    <source>
        <dbReference type="EMBL" id="QSX76126.1"/>
    </source>
</evidence>